<organism evidence="1 2">
    <name type="scientific">Elysia marginata</name>
    <dbReference type="NCBI Taxonomy" id="1093978"/>
    <lineage>
        <taxon>Eukaryota</taxon>
        <taxon>Metazoa</taxon>
        <taxon>Spiralia</taxon>
        <taxon>Lophotrochozoa</taxon>
        <taxon>Mollusca</taxon>
        <taxon>Gastropoda</taxon>
        <taxon>Heterobranchia</taxon>
        <taxon>Euthyneura</taxon>
        <taxon>Panpulmonata</taxon>
        <taxon>Sacoglossa</taxon>
        <taxon>Placobranchoidea</taxon>
        <taxon>Plakobranchidae</taxon>
        <taxon>Elysia</taxon>
    </lineage>
</organism>
<protein>
    <submittedName>
        <fullName evidence="1">Uncharacterized protein</fullName>
    </submittedName>
</protein>
<reference evidence="1 2" key="1">
    <citation type="journal article" date="2021" name="Elife">
        <title>Chloroplast acquisition without the gene transfer in kleptoplastic sea slugs, Plakobranchus ocellatus.</title>
        <authorList>
            <person name="Maeda T."/>
            <person name="Takahashi S."/>
            <person name="Yoshida T."/>
            <person name="Shimamura S."/>
            <person name="Takaki Y."/>
            <person name="Nagai Y."/>
            <person name="Toyoda A."/>
            <person name="Suzuki Y."/>
            <person name="Arimoto A."/>
            <person name="Ishii H."/>
            <person name="Satoh N."/>
            <person name="Nishiyama T."/>
            <person name="Hasebe M."/>
            <person name="Maruyama T."/>
            <person name="Minagawa J."/>
            <person name="Obokata J."/>
            <person name="Shigenobu S."/>
        </authorList>
    </citation>
    <scope>NUCLEOTIDE SEQUENCE [LARGE SCALE GENOMIC DNA]</scope>
</reference>
<dbReference type="Proteomes" id="UP000762676">
    <property type="component" value="Unassembled WGS sequence"/>
</dbReference>
<sequence>MLLSNHLGRFSPYVPPGRMQLDHHSEDAQAPLPRPVDLLINVGSCIGKTALGINVEISDMRDVRLTEAVSGIESWVDHRLVVFNLNSFIQPNSGTEV</sequence>
<dbReference type="EMBL" id="BMAT01013602">
    <property type="protein sequence ID" value="GFS16062.1"/>
    <property type="molecule type" value="Genomic_DNA"/>
</dbReference>
<name>A0AAV4J517_9GAST</name>
<comment type="caution">
    <text evidence="1">The sequence shown here is derived from an EMBL/GenBank/DDBJ whole genome shotgun (WGS) entry which is preliminary data.</text>
</comment>
<keyword evidence="2" id="KW-1185">Reference proteome</keyword>
<evidence type="ECO:0000313" key="2">
    <source>
        <dbReference type="Proteomes" id="UP000762676"/>
    </source>
</evidence>
<evidence type="ECO:0000313" key="1">
    <source>
        <dbReference type="EMBL" id="GFS16062.1"/>
    </source>
</evidence>
<gene>
    <name evidence="1" type="ORF">ElyMa_006785700</name>
</gene>
<proteinExistence type="predicted"/>
<accession>A0AAV4J517</accession>
<dbReference type="AlphaFoldDB" id="A0AAV4J517"/>